<organism evidence="2 3">
    <name type="scientific">Chromobacterium phragmitis</name>
    <dbReference type="NCBI Taxonomy" id="2202141"/>
    <lineage>
        <taxon>Bacteria</taxon>
        <taxon>Pseudomonadati</taxon>
        <taxon>Pseudomonadota</taxon>
        <taxon>Betaproteobacteria</taxon>
        <taxon>Neisseriales</taxon>
        <taxon>Chromobacteriaceae</taxon>
        <taxon>Chromobacterium</taxon>
    </lineage>
</organism>
<dbReference type="PANTHER" id="PTHR43179">
    <property type="entry name" value="RHAMNOSYLTRANSFERASE WBBL"/>
    <property type="match status" value="1"/>
</dbReference>
<dbReference type="Pfam" id="PF00535">
    <property type="entry name" value="Glycos_transf_2"/>
    <property type="match status" value="1"/>
</dbReference>
<evidence type="ECO:0000313" key="2">
    <source>
        <dbReference type="EMBL" id="AXE34586.1"/>
    </source>
</evidence>
<reference evidence="2 3" key="1">
    <citation type="submission" date="2018-05" db="EMBL/GenBank/DDBJ databases">
        <title>Genome sequencing, assembly and analysis of the novel insecticidal bacterium, Chromobacterium phragmitis.</title>
        <authorList>
            <person name="Sparks M.E."/>
            <person name="Blackburn M.B."/>
            <person name="Gundersen-Rindal D.E."/>
        </authorList>
    </citation>
    <scope>NUCLEOTIDE SEQUENCE [LARGE SCALE GENOMIC DNA]</scope>
    <source>
        <strain evidence="2">IIBBL 274-1</strain>
    </source>
</reference>
<dbReference type="InterPro" id="IPR029044">
    <property type="entry name" value="Nucleotide-diphossugar_trans"/>
</dbReference>
<protein>
    <recommendedName>
        <fullName evidence="1">Glycosyltransferase 2-like domain-containing protein</fullName>
    </recommendedName>
</protein>
<dbReference type="InterPro" id="IPR001173">
    <property type="entry name" value="Glyco_trans_2-like"/>
</dbReference>
<proteinExistence type="predicted"/>
<dbReference type="AlphaFoldDB" id="A0A344UH38"/>
<dbReference type="KEGG" id="chrb:DK843_09915"/>
<sequence length="879" mass="98821">MNRMQKRKPRVGILSRDFVEFACFKLRIADPLSLLAGAIDTYFYHSIERARFLGDYGFDSDEHFIASMDFFIVQRWFITHLTKPLIEQMLASGKPIVLEMDDWLPGLPPSNPMYEDNYQYVEYINWLMPQCHLVTVSTKLMAEKARSINPRVAVLRNAVSRHRVVEPMPAQDGQVVIGFAGTSTHGKDLSMIAPALTRIYSYYAGLVKFVFWGDVPQAMVGRKGVRLVPDWVMYHEYFAHLASLRLDIGLAPLSRDDFNDCKSDIKWLDYSIVGAASVVSDAPPYASLKGTGLAKVVENNPDAWFEAISELIENEVERRALATRAREQAIGACCLENVIGDYLDAWNSVLPLELRQTMPMTLGKPFLGRSSNSDQVSQLNYMRWLKNHNFREVHAEQLAERMMTVWQSHPLFNLIVLAPKEKQALLGHSITALEKQLYPHWRLLVVADWDAPDPVFSSSGQLGWARVPGMDDANAVAAAINGYIADRQADWTWLLPAGFRLQPQTLLRMGEAIHQNPDKVMVYCDSDVVSPMGERFLPAFRPDFSPDYLRSMDYIGHAGAFSTQALVRIGGVQPYPEAYSYDLTLRLLESYGPSMAAHIDDMLLSLPWVDPEFDHLGHASRQVALENHGQRCGYPVAVRPGLVTGTYHYEYQLQNDSLISIIIPNRDKLEVLEPCIEGLFDKTDYQNFELLVIDNRSEQPETLEYYQGLQQRYPDRVRILPYDAPFNFSAQCNMGVEQSRGEYVLLLNNDTEVVLGNWLTRMLATAQQPGVGAVGARLLYPEIGQVQHAGIVLGMPGALFAVAAHAFESQDINLPGYMNRAQTMQNYSAVTAACLLISKSVYQQVGGWMRPISKFGSTTSISASRCSKPDGAMSTILTR</sequence>
<name>A0A344UH38_9NEIS</name>
<dbReference type="SUPFAM" id="SSF53448">
    <property type="entry name" value="Nucleotide-diphospho-sugar transferases"/>
    <property type="match status" value="2"/>
</dbReference>
<dbReference type="PANTHER" id="PTHR43179:SF7">
    <property type="entry name" value="RHAMNOSYLTRANSFERASE WBBL"/>
    <property type="match status" value="1"/>
</dbReference>
<feature type="domain" description="Glycosyltransferase 2-like" evidence="1">
    <location>
        <begin position="660"/>
        <end position="782"/>
    </location>
</feature>
<dbReference type="Gene3D" id="3.90.550.10">
    <property type="entry name" value="Spore Coat Polysaccharide Biosynthesis Protein SpsA, Chain A"/>
    <property type="match status" value="2"/>
</dbReference>
<dbReference type="EMBL" id="CP029554">
    <property type="protein sequence ID" value="AXE34586.1"/>
    <property type="molecule type" value="Genomic_DNA"/>
</dbReference>
<dbReference type="SUPFAM" id="SSF53756">
    <property type="entry name" value="UDP-Glycosyltransferase/glycogen phosphorylase"/>
    <property type="match status" value="1"/>
</dbReference>
<dbReference type="Proteomes" id="UP000252038">
    <property type="component" value="Chromosome"/>
</dbReference>
<accession>A0A344UH38</accession>
<dbReference type="Gene3D" id="3.40.50.2000">
    <property type="entry name" value="Glycogen Phosphorylase B"/>
    <property type="match status" value="1"/>
</dbReference>
<evidence type="ECO:0000313" key="3">
    <source>
        <dbReference type="Proteomes" id="UP000252038"/>
    </source>
</evidence>
<evidence type="ECO:0000259" key="1">
    <source>
        <dbReference type="Pfam" id="PF00535"/>
    </source>
</evidence>
<gene>
    <name evidence="2" type="ORF">DK843_09915</name>
</gene>